<keyword evidence="1" id="KW-0472">Membrane</keyword>
<keyword evidence="1" id="KW-1133">Transmembrane helix</keyword>
<gene>
    <name evidence="2" type="ORF">IAC23_03220</name>
</gene>
<dbReference type="Pfam" id="PF14126">
    <property type="entry name" value="DUF4293"/>
    <property type="match status" value="1"/>
</dbReference>
<reference evidence="2" key="1">
    <citation type="submission" date="2020-10" db="EMBL/GenBank/DDBJ databases">
        <authorList>
            <person name="Gilroy R."/>
        </authorList>
    </citation>
    <scope>NUCLEOTIDE SEQUENCE</scope>
    <source>
        <strain evidence="2">D5-748</strain>
    </source>
</reference>
<protein>
    <submittedName>
        <fullName evidence="2">DUF4293 domain-containing protein</fullName>
    </submittedName>
</protein>
<keyword evidence="1" id="KW-0812">Transmembrane</keyword>
<name>A0A9D9HCH6_9BACT</name>
<evidence type="ECO:0000256" key="1">
    <source>
        <dbReference type="SAM" id="Phobius"/>
    </source>
</evidence>
<feature type="transmembrane region" description="Helical" evidence="1">
    <location>
        <begin position="74"/>
        <end position="95"/>
    </location>
</feature>
<evidence type="ECO:0000313" key="2">
    <source>
        <dbReference type="EMBL" id="MBO8444692.1"/>
    </source>
</evidence>
<organism evidence="2 3">
    <name type="scientific">Candidatus Cryptobacteroides merdavium</name>
    <dbReference type="NCBI Taxonomy" id="2840769"/>
    <lineage>
        <taxon>Bacteria</taxon>
        <taxon>Pseudomonadati</taxon>
        <taxon>Bacteroidota</taxon>
        <taxon>Bacteroidia</taxon>
        <taxon>Bacteroidales</taxon>
        <taxon>Candidatus Cryptobacteroides</taxon>
    </lineage>
</organism>
<dbReference type="InterPro" id="IPR025635">
    <property type="entry name" value="DUF4293"/>
</dbReference>
<reference evidence="2" key="2">
    <citation type="journal article" date="2021" name="PeerJ">
        <title>Extensive microbial diversity within the chicken gut microbiome revealed by metagenomics and culture.</title>
        <authorList>
            <person name="Gilroy R."/>
            <person name="Ravi A."/>
            <person name="Getino M."/>
            <person name="Pursley I."/>
            <person name="Horton D.L."/>
            <person name="Alikhan N.F."/>
            <person name="Baker D."/>
            <person name="Gharbi K."/>
            <person name="Hall N."/>
            <person name="Watson M."/>
            <person name="Adriaenssens E.M."/>
            <person name="Foster-Nyarko E."/>
            <person name="Jarju S."/>
            <person name="Secka A."/>
            <person name="Antonio M."/>
            <person name="Oren A."/>
            <person name="Chaudhuri R.R."/>
            <person name="La Ragione R."/>
            <person name="Hildebrand F."/>
            <person name="Pallen M.J."/>
        </authorList>
    </citation>
    <scope>NUCLEOTIDE SEQUENCE</scope>
    <source>
        <strain evidence="2">D5-748</strain>
    </source>
</reference>
<comment type="caution">
    <text evidence="2">The sequence shown here is derived from an EMBL/GenBank/DDBJ whole genome shotgun (WGS) entry which is preliminary data.</text>
</comment>
<proteinExistence type="predicted"/>
<dbReference type="AlphaFoldDB" id="A0A9D9HCH6"/>
<dbReference type="Proteomes" id="UP000823619">
    <property type="component" value="Unassembled WGS sequence"/>
</dbReference>
<feature type="transmembrane region" description="Helical" evidence="1">
    <location>
        <begin position="101"/>
        <end position="120"/>
    </location>
</feature>
<feature type="transmembrane region" description="Helical" evidence="1">
    <location>
        <begin position="43"/>
        <end position="62"/>
    </location>
</feature>
<accession>A0A9D9HCH6</accession>
<evidence type="ECO:0000313" key="3">
    <source>
        <dbReference type="Proteomes" id="UP000823619"/>
    </source>
</evidence>
<dbReference type="EMBL" id="JADIMO010000035">
    <property type="protein sequence ID" value="MBO8444692.1"/>
    <property type="molecule type" value="Genomic_DNA"/>
</dbReference>
<sequence length="143" mass="16347">MWQRIQTLYLAISTLLIASLLMCNVAATIGPGGTEEHIKYYENIVYLIFIVMIISGNGFTLFSYKSRMIQMRLSILEAILMTAFQIWIGVDFIRLRNENELIFSFTAIFPIIAAILNVMAARNIALDEAMVQSAYRLRKSKKK</sequence>